<dbReference type="Pfam" id="PF04443">
    <property type="entry name" value="LuxE"/>
    <property type="match status" value="1"/>
</dbReference>
<evidence type="ECO:0000313" key="2">
    <source>
        <dbReference type="EMBL" id="TMQ54049.1"/>
    </source>
</evidence>
<name>A0A538SRQ6_UNCEI</name>
<organism evidence="2 3">
    <name type="scientific">Eiseniibacteriota bacterium</name>
    <dbReference type="NCBI Taxonomy" id="2212470"/>
    <lineage>
        <taxon>Bacteria</taxon>
        <taxon>Candidatus Eiseniibacteriota</taxon>
    </lineage>
</organism>
<comment type="caution">
    <text evidence="2">The sequence shown here is derived from an EMBL/GenBank/DDBJ whole genome shotgun (WGS) entry which is preliminary data.</text>
</comment>
<dbReference type="InterPro" id="IPR007534">
    <property type="entry name" value="LuxE"/>
</dbReference>
<evidence type="ECO:0000259" key="1">
    <source>
        <dbReference type="Pfam" id="PF04443"/>
    </source>
</evidence>
<accession>A0A538SRQ6</accession>
<dbReference type="Proteomes" id="UP000319829">
    <property type="component" value="Unassembled WGS sequence"/>
</dbReference>
<sequence length="401" mass="44556">MTAREIPGTDPTRKMEADLVRFISEAGWEEAHTRRAEAAFSDLAIRSFRIQCDTIPEYGAYARHVGRWSGRSGDWREIPPVPCSAFKEHGLSAARAGDGAAVRGEAPASPAVTFETSGTTITRPGRVQLKSTRLYETSLLKSFARHLLPDGARLKIIIFGPTRAESPHSSLWFMADRVAGRLCDAPIWIVEHGEPRWERADAELARSRDDRVPVLLLGTTLLLRAYVERCDRRGLRFALPPESRAMDTGGAKGTRVELLRNDIAASFHSVLGIPPTHLVNEYGMAEMGSQFYEDTLLAAHERRPARAGFVIPPWVRTRVLDPETMLDLPEGRPGLLVHYDLANLDVPLAIQTEDVGAVAGNRLTLEGRLREAERRGCSLPFEQFLERERGARAERAPGMPR</sequence>
<feature type="domain" description="Acyl-protein synthetase LuxE" evidence="1">
    <location>
        <begin position="75"/>
        <end position="383"/>
    </location>
</feature>
<dbReference type="GO" id="GO:0047474">
    <property type="term" value="F:long-chain fatty acid--protein ligase activity"/>
    <property type="evidence" value="ECO:0007669"/>
    <property type="project" value="InterPro"/>
</dbReference>
<gene>
    <name evidence="2" type="ORF">E6K74_07355</name>
</gene>
<dbReference type="GO" id="GO:0008218">
    <property type="term" value="P:bioluminescence"/>
    <property type="evidence" value="ECO:0007669"/>
    <property type="project" value="InterPro"/>
</dbReference>
<reference evidence="2 3" key="1">
    <citation type="journal article" date="2019" name="Nat. Microbiol.">
        <title>Mediterranean grassland soil C-N compound turnover is dependent on rainfall and depth, and is mediated by genomically divergent microorganisms.</title>
        <authorList>
            <person name="Diamond S."/>
            <person name="Andeer P.F."/>
            <person name="Li Z."/>
            <person name="Crits-Christoph A."/>
            <person name="Burstein D."/>
            <person name="Anantharaman K."/>
            <person name="Lane K.R."/>
            <person name="Thomas B.C."/>
            <person name="Pan C."/>
            <person name="Northen T.R."/>
            <person name="Banfield J.F."/>
        </authorList>
    </citation>
    <scope>NUCLEOTIDE SEQUENCE [LARGE SCALE GENOMIC DNA]</scope>
    <source>
        <strain evidence="2">WS_4</strain>
    </source>
</reference>
<dbReference type="InterPro" id="IPR042099">
    <property type="entry name" value="ANL_N_sf"/>
</dbReference>
<dbReference type="AlphaFoldDB" id="A0A538SRQ6"/>
<dbReference type="SUPFAM" id="SSF56801">
    <property type="entry name" value="Acetyl-CoA synthetase-like"/>
    <property type="match status" value="1"/>
</dbReference>
<evidence type="ECO:0000313" key="3">
    <source>
        <dbReference type="Proteomes" id="UP000319829"/>
    </source>
</evidence>
<dbReference type="EMBL" id="VBOU01000077">
    <property type="protein sequence ID" value="TMQ54049.1"/>
    <property type="molecule type" value="Genomic_DNA"/>
</dbReference>
<proteinExistence type="predicted"/>
<protein>
    <recommendedName>
        <fullName evidence="1">Acyl-protein synthetase LuxE domain-containing protein</fullName>
    </recommendedName>
</protein>
<dbReference type="Gene3D" id="3.40.50.12780">
    <property type="entry name" value="N-terminal domain of ligase-like"/>
    <property type="match status" value="1"/>
</dbReference>